<accession>A0A382JY28</accession>
<dbReference type="EMBL" id="UINC01076995">
    <property type="protein sequence ID" value="SVC16689.1"/>
    <property type="molecule type" value="Genomic_DNA"/>
</dbReference>
<gene>
    <name evidence="1" type="ORF">METZ01_LOCUS269543</name>
</gene>
<feature type="non-terminal residue" evidence="1">
    <location>
        <position position="81"/>
    </location>
</feature>
<organism evidence="1">
    <name type="scientific">marine metagenome</name>
    <dbReference type="NCBI Taxonomy" id="408172"/>
    <lineage>
        <taxon>unclassified sequences</taxon>
        <taxon>metagenomes</taxon>
        <taxon>ecological metagenomes</taxon>
    </lineage>
</organism>
<sequence>MQTKRPRGAAPRIGRFDYRTGQLAGRHTRQEGSVLRRLIAGLCTAAMILAAANGWSQEKEESAAALYGSMQGLKEMRDQML</sequence>
<dbReference type="AlphaFoldDB" id="A0A382JY28"/>
<evidence type="ECO:0000313" key="1">
    <source>
        <dbReference type="EMBL" id="SVC16689.1"/>
    </source>
</evidence>
<reference evidence="1" key="1">
    <citation type="submission" date="2018-05" db="EMBL/GenBank/DDBJ databases">
        <authorList>
            <person name="Lanie J.A."/>
            <person name="Ng W.-L."/>
            <person name="Kazmierczak K.M."/>
            <person name="Andrzejewski T.M."/>
            <person name="Davidsen T.M."/>
            <person name="Wayne K.J."/>
            <person name="Tettelin H."/>
            <person name="Glass J.I."/>
            <person name="Rusch D."/>
            <person name="Podicherti R."/>
            <person name="Tsui H.-C.T."/>
            <person name="Winkler M.E."/>
        </authorList>
    </citation>
    <scope>NUCLEOTIDE SEQUENCE</scope>
</reference>
<protein>
    <submittedName>
        <fullName evidence="1">Uncharacterized protein</fullName>
    </submittedName>
</protein>
<proteinExistence type="predicted"/>
<name>A0A382JY28_9ZZZZ</name>